<evidence type="ECO:0000313" key="2">
    <source>
        <dbReference type="Proteomes" id="UP000533905"/>
    </source>
</evidence>
<protein>
    <submittedName>
        <fullName evidence="1">Glycine-rich domain-containing protein-like</fullName>
    </submittedName>
</protein>
<reference evidence="1 2" key="1">
    <citation type="submission" date="2020-04" db="EMBL/GenBank/DDBJ databases">
        <title>Massilia sp. nov., a cold adapted bacteria isolated from Arctic soil.</title>
        <authorList>
            <person name="Son J."/>
            <person name="Ka J.-O."/>
        </authorList>
    </citation>
    <scope>NUCLEOTIDE SEQUENCE [LARGE SCALE GENOMIC DNA]</scope>
    <source>
        <strain evidence="1 2">ML15P13</strain>
    </source>
</reference>
<proteinExistence type="predicted"/>
<name>A0A7Y2K0Q7_9BURK</name>
<evidence type="ECO:0000313" key="1">
    <source>
        <dbReference type="EMBL" id="NNG24426.1"/>
    </source>
</evidence>
<dbReference type="AlphaFoldDB" id="A0A7Y2K0Q7"/>
<organism evidence="1 2">
    <name type="scientific">Telluria aromaticivorans</name>
    <dbReference type="NCBI Taxonomy" id="2725995"/>
    <lineage>
        <taxon>Bacteria</taxon>
        <taxon>Pseudomonadati</taxon>
        <taxon>Pseudomonadota</taxon>
        <taxon>Betaproteobacteria</taxon>
        <taxon>Burkholderiales</taxon>
        <taxon>Oxalobacteraceae</taxon>
        <taxon>Telluria group</taxon>
        <taxon>Telluria</taxon>
    </lineage>
</organism>
<dbReference type="RefSeq" id="WP_171086058.1">
    <property type="nucleotide sequence ID" value="NZ_JABAIV010000005.1"/>
</dbReference>
<sequence length="289" mass="30277">MSTTEFALFETLDLAPIKMKLMHVESGEAWSATRTNAVEAEYRRFLFLMKKYPDAGASPTVDVDTFWHYHILDTMKYARDCEQVFGYFLHHYPYVGIGAGTDVGEQVEAGERMRAIYEVEFGASTASGSAWCAAPGKPVQAAAETNAWCAAPGKPAAAWCAAPGKQPGGTNEAAWCAAPGKPVQGAAEATAWCAAPGKQLVVSAAVASAWCAAPGKKLHAQFEATAWCAAPGKKLDGKFNATAWCAAPGKQLEDSANAWCAAPGKAAGESANEATAWCAAPGKPLPLAA</sequence>
<dbReference type="Pfam" id="PF07173">
    <property type="entry name" value="GRDP-like"/>
    <property type="match status" value="1"/>
</dbReference>
<keyword evidence="2" id="KW-1185">Reference proteome</keyword>
<dbReference type="InterPro" id="IPR009836">
    <property type="entry name" value="GRDP-like"/>
</dbReference>
<gene>
    <name evidence="1" type="ORF">HGB41_15655</name>
</gene>
<dbReference type="Proteomes" id="UP000533905">
    <property type="component" value="Unassembled WGS sequence"/>
</dbReference>
<accession>A0A7Y2K0Q7</accession>
<dbReference type="EMBL" id="JABAIV010000005">
    <property type="protein sequence ID" value="NNG24426.1"/>
    <property type="molecule type" value="Genomic_DNA"/>
</dbReference>
<comment type="caution">
    <text evidence="1">The sequence shown here is derived from an EMBL/GenBank/DDBJ whole genome shotgun (WGS) entry which is preliminary data.</text>
</comment>